<dbReference type="STRING" id="1121937.GCA_000423125_01121"/>
<evidence type="ECO:0000259" key="6">
    <source>
        <dbReference type="PROSITE" id="PS50977"/>
    </source>
</evidence>
<dbReference type="SUPFAM" id="SSF46689">
    <property type="entry name" value="Homeodomain-like"/>
    <property type="match status" value="1"/>
</dbReference>
<dbReference type="Gene3D" id="1.10.357.10">
    <property type="entry name" value="Tetracycline Repressor, domain 2"/>
    <property type="match status" value="1"/>
</dbReference>
<dbReference type="PRINTS" id="PR00455">
    <property type="entry name" value="HTHTETR"/>
</dbReference>
<keyword evidence="3 5" id="KW-0238">DNA-binding</keyword>
<keyword evidence="4" id="KW-0804">Transcription</keyword>
<feature type="domain" description="HTH tetR-type" evidence="6">
    <location>
        <begin position="16"/>
        <end position="76"/>
    </location>
</feature>
<accession>A0A3C1KLW0</accession>
<dbReference type="Pfam" id="PF00440">
    <property type="entry name" value="TetR_N"/>
    <property type="match status" value="1"/>
</dbReference>
<dbReference type="SUPFAM" id="SSF48498">
    <property type="entry name" value="Tetracyclin repressor-like, C-terminal domain"/>
    <property type="match status" value="1"/>
</dbReference>
<evidence type="ECO:0000256" key="3">
    <source>
        <dbReference type="ARBA" id="ARBA00023125"/>
    </source>
</evidence>
<dbReference type="InterPro" id="IPR009057">
    <property type="entry name" value="Homeodomain-like_sf"/>
</dbReference>
<organism evidence="7 8">
    <name type="scientific">Haliea salexigens</name>
    <dbReference type="NCBI Taxonomy" id="287487"/>
    <lineage>
        <taxon>Bacteria</taxon>
        <taxon>Pseudomonadati</taxon>
        <taxon>Pseudomonadota</taxon>
        <taxon>Gammaproteobacteria</taxon>
        <taxon>Cellvibrionales</taxon>
        <taxon>Halieaceae</taxon>
        <taxon>Haliea</taxon>
    </lineage>
</organism>
<gene>
    <name evidence="7" type="ORF">DCP75_08445</name>
</gene>
<dbReference type="EMBL" id="DMND01000115">
    <property type="protein sequence ID" value="HAN27730.1"/>
    <property type="molecule type" value="Genomic_DNA"/>
</dbReference>
<name>A0A3C1KLW0_9GAMM</name>
<dbReference type="PANTHER" id="PTHR30055">
    <property type="entry name" value="HTH-TYPE TRANSCRIPTIONAL REGULATOR RUTR"/>
    <property type="match status" value="1"/>
</dbReference>
<dbReference type="AlphaFoldDB" id="A0A3C1KLW0"/>
<proteinExistence type="predicted"/>
<dbReference type="FunFam" id="1.10.10.60:FF:000141">
    <property type="entry name" value="TetR family transcriptional regulator"/>
    <property type="match status" value="1"/>
</dbReference>
<reference evidence="7 8" key="1">
    <citation type="journal article" date="2018" name="Nat. Biotechnol.">
        <title>A standardized bacterial taxonomy based on genome phylogeny substantially revises the tree of life.</title>
        <authorList>
            <person name="Parks D.H."/>
            <person name="Chuvochina M."/>
            <person name="Waite D.W."/>
            <person name="Rinke C."/>
            <person name="Skarshewski A."/>
            <person name="Chaumeil P.A."/>
            <person name="Hugenholtz P."/>
        </authorList>
    </citation>
    <scope>NUCLEOTIDE SEQUENCE [LARGE SCALE GENOMIC DNA]</scope>
    <source>
        <strain evidence="7">UBA9158</strain>
    </source>
</reference>
<evidence type="ECO:0000256" key="2">
    <source>
        <dbReference type="ARBA" id="ARBA00023015"/>
    </source>
</evidence>
<evidence type="ECO:0000313" key="7">
    <source>
        <dbReference type="EMBL" id="HAN27730.1"/>
    </source>
</evidence>
<dbReference type="InterPro" id="IPR001647">
    <property type="entry name" value="HTH_TetR"/>
</dbReference>
<keyword evidence="1" id="KW-0678">Repressor</keyword>
<dbReference type="InterPro" id="IPR050109">
    <property type="entry name" value="HTH-type_TetR-like_transc_reg"/>
</dbReference>
<dbReference type="PROSITE" id="PS01081">
    <property type="entry name" value="HTH_TETR_1"/>
    <property type="match status" value="1"/>
</dbReference>
<evidence type="ECO:0000256" key="5">
    <source>
        <dbReference type="PROSITE-ProRule" id="PRU00335"/>
    </source>
</evidence>
<dbReference type="Proteomes" id="UP000259273">
    <property type="component" value="Unassembled WGS sequence"/>
</dbReference>
<evidence type="ECO:0000256" key="4">
    <source>
        <dbReference type="ARBA" id="ARBA00023163"/>
    </source>
</evidence>
<keyword evidence="2" id="KW-0805">Transcription regulation</keyword>
<dbReference type="GO" id="GO:0003700">
    <property type="term" value="F:DNA-binding transcription factor activity"/>
    <property type="evidence" value="ECO:0007669"/>
    <property type="project" value="TreeGrafter"/>
</dbReference>
<feature type="DNA-binding region" description="H-T-H motif" evidence="5">
    <location>
        <begin position="39"/>
        <end position="58"/>
    </location>
</feature>
<dbReference type="InterPro" id="IPR036271">
    <property type="entry name" value="Tet_transcr_reg_TetR-rel_C_sf"/>
</dbReference>
<protein>
    <recommendedName>
        <fullName evidence="6">HTH tetR-type domain-containing protein</fullName>
    </recommendedName>
</protein>
<dbReference type="GO" id="GO:0000976">
    <property type="term" value="F:transcription cis-regulatory region binding"/>
    <property type="evidence" value="ECO:0007669"/>
    <property type="project" value="TreeGrafter"/>
</dbReference>
<dbReference type="PANTHER" id="PTHR30055:SF175">
    <property type="entry name" value="HTH-TYPE TRANSCRIPTIONAL REPRESSOR KSTR2"/>
    <property type="match status" value="1"/>
</dbReference>
<dbReference type="InterPro" id="IPR023772">
    <property type="entry name" value="DNA-bd_HTH_TetR-type_CS"/>
</dbReference>
<sequence>MSVAIKGEGRRERKKRETRERILLVARSLFTRQGYEAVTVEALAEAADISKPTLFNYFPSKMAILQALVPGVDERFAAAIERFRAEGGAAEEQLARFFAYGAEMTRKTPTLTRAMLILALRAYEDPLYSVDQHRWPLLHESFCAMLHDGQTRGEVRSDISVERITHYILGIYVYGLLSWLSDPKYSVDAELAVAAAFLGSGFSVLAETSTADN</sequence>
<comment type="caution">
    <text evidence="7">The sequence shown here is derived from an EMBL/GenBank/DDBJ whole genome shotgun (WGS) entry which is preliminary data.</text>
</comment>
<evidence type="ECO:0000313" key="8">
    <source>
        <dbReference type="Proteomes" id="UP000259273"/>
    </source>
</evidence>
<evidence type="ECO:0000256" key="1">
    <source>
        <dbReference type="ARBA" id="ARBA00022491"/>
    </source>
</evidence>
<dbReference type="PROSITE" id="PS50977">
    <property type="entry name" value="HTH_TETR_2"/>
    <property type="match status" value="1"/>
</dbReference>